<evidence type="ECO:0000313" key="3">
    <source>
        <dbReference type="Proteomes" id="UP000232673"/>
    </source>
</evidence>
<name>A0A2N0TV86_9FLAO</name>
<dbReference type="Proteomes" id="UP000232673">
    <property type="component" value="Unassembled WGS sequence"/>
</dbReference>
<feature type="transmembrane region" description="Helical" evidence="1">
    <location>
        <begin position="12"/>
        <end position="36"/>
    </location>
</feature>
<dbReference type="OrthoDB" id="6307929at2"/>
<feature type="transmembrane region" description="Helical" evidence="1">
    <location>
        <begin position="462"/>
        <end position="483"/>
    </location>
</feature>
<gene>
    <name evidence="2" type="ORF">APR41_17820</name>
</gene>
<feature type="transmembrane region" description="Helical" evidence="1">
    <location>
        <begin position="495"/>
        <end position="516"/>
    </location>
</feature>
<feature type="transmembrane region" description="Helical" evidence="1">
    <location>
        <begin position="356"/>
        <end position="379"/>
    </location>
</feature>
<feature type="transmembrane region" description="Helical" evidence="1">
    <location>
        <begin position="147"/>
        <end position="169"/>
    </location>
</feature>
<keyword evidence="1" id="KW-1133">Transmembrane helix</keyword>
<organism evidence="2 3">
    <name type="scientific">Salegentibacter salinarum</name>
    <dbReference type="NCBI Taxonomy" id="447422"/>
    <lineage>
        <taxon>Bacteria</taxon>
        <taxon>Pseudomonadati</taxon>
        <taxon>Bacteroidota</taxon>
        <taxon>Flavobacteriia</taxon>
        <taxon>Flavobacteriales</taxon>
        <taxon>Flavobacteriaceae</taxon>
        <taxon>Salegentibacter</taxon>
    </lineage>
</organism>
<feature type="transmembrane region" description="Helical" evidence="1">
    <location>
        <begin position="207"/>
        <end position="232"/>
    </location>
</feature>
<evidence type="ECO:0000256" key="1">
    <source>
        <dbReference type="SAM" id="Phobius"/>
    </source>
</evidence>
<dbReference type="STRING" id="447422.SAMN05660903_03673"/>
<reference evidence="2 3" key="1">
    <citation type="submission" date="2015-10" db="EMBL/GenBank/DDBJ databases">
        <title>Draft genome sequence of Salegentibacter salinarum KCTC 12975.</title>
        <authorList>
            <person name="Lin W."/>
            <person name="Zheng Q."/>
        </authorList>
    </citation>
    <scope>NUCLEOTIDE SEQUENCE [LARGE SCALE GENOMIC DNA]</scope>
    <source>
        <strain evidence="2 3">KCTC 12975</strain>
    </source>
</reference>
<evidence type="ECO:0008006" key="4">
    <source>
        <dbReference type="Google" id="ProtNLM"/>
    </source>
</evidence>
<dbReference type="PANTHER" id="PTHR34219:SF3">
    <property type="entry name" value="BLL7967 PROTEIN"/>
    <property type="match status" value="1"/>
</dbReference>
<dbReference type="PANTHER" id="PTHR34219">
    <property type="entry name" value="IRON-REGULATED INNER MEMBRANE PROTEIN-RELATED"/>
    <property type="match status" value="1"/>
</dbReference>
<proteinExistence type="predicted"/>
<sequence length="535" mass="61597">MNKRIYNILFHTHTISGILISVGLYIIFFAGSFSFFREEINSWERNEPVMEKGFGNANLNILMDSINKNHDTFGRDISFNKHVEDRRLRVNLSASKDTTAQQEGVKREFFYIDADTQSAFDYESNYSIGEFLYRLHFFAQLNLYGTIGYLLAGIISFFFLFAIITGLIVHWNKIVSNFYVFRPRARLKTIWTDAHTALGVIGLPFQFIYAVTGIFFIIATALVSPPVLSIIYDDDLEKMYEDFGFGQRDFPLAMEEAEVPVDLNKFIRKTESHWPDFNIKTLSLYNYGDKNMHVGLQGTPKYEKQFIGQGELIFNAATGKIVLEKNPFENTSYVEGARGVMSRLHFGDYGGLGLKIVYFILGIISCFVIISGILIWLVARDKKHIAEKKRKFNAWVGWGFLSICLSLYPATAFTFVAVKLFLPDFDPERMTHIYHIFFYSWLVLIILFTLKKDNFFTNKYTLISGAVLGFLIPIANGIVSGNWFWKTYAKAHYDIFFIDVFWMVLAATTLIIALRLKRIKPNSKNKQKSIATNKK</sequence>
<feature type="transmembrane region" description="Helical" evidence="1">
    <location>
        <begin position="433"/>
        <end position="450"/>
    </location>
</feature>
<dbReference type="InterPro" id="IPR005625">
    <property type="entry name" value="PepSY-ass_TM"/>
</dbReference>
<keyword evidence="3" id="KW-1185">Reference proteome</keyword>
<dbReference type="Pfam" id="PF03929">
    <property type="entry name" value="PepSY_TM"/>
    <property type="match status" value="1"/>
</dbReference>
<dbReference type="RefSeq" id="WP_079714621.1">
    <property type="nucleotide sequence ID" value="NZ_FUZC01000025.1"/>
</dbReference>
<dbReference type="EMBL" id="LKTS01000022">
    <property type="protein sequence ID" value="PKD18654.1"/>
    <property type="molecule type" value="Genomic_DNA"/>
</dbReference>
<evidence type="ECO:0000313" key="2">
    <source>
        <dbReference type="EMBL" id="PKD18654.1"/>
    </source>
</evidence>
<protein>
    <recommendedName>
        <fullName evidence="4">Peptidase</fullName>
    </recommendedName>
</protein>
<accession>A0A2N0TV86</accession>
<keyword evidence="1" id="KW-0472">Membrane</keyword>
<comment type="caution">
    <text evidence="2">The sequence shown here is derived from an EMBL/GenBank/DDBJ whole genome shotgun (WGS) entry which is preliminary data.</text>
</comment>
<keyword evidence="1" id="KW-0812">Transmembrane</keyword>
<dbReference type="AlphaFoldDB" id="A0A2N0TV86"/>
<feature type="transmembrane region" description="Helical" evidence="1">
    <location>
        <begin position="400"/>
        <end position="421"/>
    </location>
</feature>